<gene>
    <name evidence="3" type="ORF">TMPK1_03010</name>
</gene>
<dbReference type="RefSeq" id="WP_420240980.1">
    <property type="nucleotide sequence ID" value="NZ_BOPV01000001.1"/>
</dbReference>
<keyword evidence="2" id="KW-0472">Membrane</keyword>
<evidence type="ECO:0000256" key="2">
    <source>
        <dbReference type="SAM" id="Phobius"/>
    </source>
</evidence>
<organism evidence="3 4">
    <name type="scientific">Roseiterribacter gracilis</name>
    <dbReference type="NCBI Taxonomy" id="2812848"/>
    <lineage>
        <taxon>Bacteria</taxon>
        <taxon>Pseudomonadati</taxon>
        <taxon>Pseudomonadota</taxon>
        <taxon>Alphaproteobacteria</taxon>
        <taxon>Rhodospirillales</taxon>
        <taxon>Roseiterribacteraceae</taxon>
        <taxon>Roseiterribacter</taxon>
    </lineage>
</organism>
<keyword evidence="2" id="KW-1133">Transmembrane helix</keyword>
<feature type="transmembrane region" description="Helical" evidence="2">
    <location>
        <begin position="356"/>
        <end position="380"/>
    </location>
</feature>
<evidence type="ECO:0000313" key="4">
    <source>
        <dbReference type="Proteomes" id="UP000681075"/>
    </source>
</evidence>
<feature type="region of interest" description="Disordered" evidence="1">
    <location>
        <begin position="1"/>
        <end position="34"/>
    </location>
</feature>
<accession>A0A8S8X741</accession>
<protein>
    <submittedName>
        <fullName evidence="3">Uncharacterized protein</fullName>
    </submittedName>
</protein>
<feature type="transmembrane region" description="Helical" evidence="2">
    <location>
        <begin position="297"/>
        <end position="317"/>
    </location>
</feature>
<sequence>MRRFPNSARRIGNHERVDIARRPKRKDQPKSDAEKALEEKIRRVSAAFGRYAILALTITALALAVSLRHRPDDIRADLARRSIATLQHAKDLQSFVQRNANAVDGYLRATSTAFQVEQDFLKIAKNRVQHDASDFVTKQHVILASAEPLLFNFRFGIIDLVQKDLEAISLAHIRYAFDLVIDPDDALRRSNISRTAELNWESYWKALQSIGAPLLPADAPRFENFLTTSEVETWRNLRVRHRLANYAASDLLLHCAPYGSIRPGCSLGDLIGVFGSGEREDWKFEVASGLSYDRTTMIILLPAPLAACMMFSTILALRLAQLMSTRTDAVDDTPEHPFVPMQLAWLFKHKAGSDQWLIGIIFCLFLFLVLLAPVIAQFALNTKSVAVIMEQLLRRGDATTSTILISAANIACLFVTAICAARLTVSYVAAVQRTIKDPPPPGTI</sequence>
<feature type="transmembrane region" description="Helical" evidence="2">
    <location>
        <begin position="48"/>
        <end position="67"/>
    </location>
</feature>
<reference evidence="3" key="1">
    <citation type="submission" date="2021-02" db="EMBL/GenBank/DDBJ databases">
        <title>Genome sequence of Rhodospirillales sp. strain TMPK1 isolated from soil.</title>
        <authorList>
            <person name="Nakai R."/>
            <person name="Kusada H."/>
            <person name="Tamaki H."/>
        </authorList>
    </citation>
    <scope>NUCLEOTIDE SEQUENCE</scope>
    <source>
        <strain evidence="3">TMPK1</strain>
    </source>
</reference>
<feature type="transmembrane region" description="Helical" evidence="2">
    <location>
        <begin position="400"/>
        <end position="423"/>
    </location>
</feature>
<comment type="caution">
    <text evidence="3">The sequence shown here is derived from an EMBL/GenBank/DDBJ whole genome shotgun (WGS) entry which is preliminary data.</text>
</comment>
<evidence type="ECO:0000256" key="1">
    <source>
        <dbReference type="SAM" id="MobiDB-lite"/>
    </source>
</evidence>
<dbReference type="AlphaFoldDB" id="A0A8S8X741"/>
<keyword evidence="2" id="KW-0812">Transmembrane</keyword>
<dbReference type="EMBL" id="BOPV01000001">
    <property type="protein sequence ID" value="GIL38064.1"/>
    <property type="molecule type" value="Genomic_DNA"/>
</dbReference>
<name>A0A8S8X741_9PROT</name>
<dbReference type="Proteomes" id="UP000681075">
    <property type="component" value="Unassembled WGS sequence"/>
</dbReference>
<proteinExistence type="predicted"/>
<evidence type="ECO:0000313" key="3">
    <source>
        <dbReference type="EMBL" id="GIL38064.1"/>
    </source>
</evidence>
<feature type="compositionally biased region" description="Basic and acidic residues" evidence="1">
    <location>
        <begin position="12"/>
        <end position="34"/>
    </location>
</feature>
<keyword evidence="4" id="KW-1185">Reference proteome</keyword>